<dbReference type="EMBL" id="CM003536">
    <property type="protein sequence ID" value="RCV43953.1"/>
    <property type="molecule type" value="Genomic_DNA"/>
</dbReference>
<dbReference type="InterPro" id="IPR011676">
    <property type="entry name" value="DUF1618"/>
</dbReference>
<name>A0A368SNK6_SETIT</name>
<evidence type="ECO:0000313" key="2">
    <source>
        <dbReference type="EMBL" id="RCV43953.1"/>
    </source>
</evidence>
<dbReference type="OrthoDB" id="650468at2759"/>
<dbReference type="AlphaFoldDB" id="A0A368SNK6"/>
<gene>
    <name evidence="2" type="ORF">SETIT_9G335400v2</name>
</gene>
<sequence length="377" mass="40593">MAQPSWIILPRVLRVNRLPDGADLRLTLAPPPSLARLTVSTRVSPANPNPHRVLAADLSAGLLLTVAAPTPTPPHLPPANPEYFVLDVISGTAHRLPGTGVLSSASPGVISAPNGGFMVVGFQYLVDSPAARLHCFSSQTGNWVTRDVNNPLPSRTWAFDDVIPHDGKLWWVDTAATAGLLSCDPFADNPNMAFVRLPDHVDDEAADAYGFDSDDSDQSDRRHGFCSYCSAEIPLAFRRRVQLVDGTFRWVQMACGHMDEAREGAPTLTVLTLLDPEADFGWSLEPDLSFADIWSSDTYKAAGLPEYEEPVVALIHPNNPNVLYFFLDGYLFGVDRLAKEVLGRAPHGMASISSPSLLAWELPPALIAAAAAAGGEV</sequence>
<organism evidence="2">
    <name type="scientific">Setaria italica</name>
    <name type="common">Foxtail millet</name>
    <name type="synonym">Panicum italicum</name>
    <dbReference type="NCBI Taxonomy" id="4555"/>
    <lineage>
        <taxon>Eukaryota</taxon>
        <taxon>Viridiplantae</taxon>
        <taxon>Streptophyta</taxon>
        <taxon>Embryophyta</taxon>
        <taxon>Tracheophyta</taxon>
        <taxon>Spermatophyta</taxon>
        <taxon>Magnoliopsida</taxon>
        <taxon>Liliopsida</taxon>
        <taxon>Poales</taxon>
        <taxon>Poaceae</taxon>
        <taxon>PACMAD clade</taxon>
        <taxon>Panicoideae</taxon>
        <taxon>Panicodae</taxon>
        <taxon>Paniceae</taxon>
        <taxon>Cenchrinae</taxon>
        <taxon>Setaria</taxon>
    </lineage>
</organism>
<protein>
    <recommendedName>
        <fullName evidence="1">DUF1618 domain-containing protein</fullName>
    </recommendedName>
</protein>
<dbReference type="PANTHER" id="PTHR33086">
    <property type="entry name" value="OS05G0468200 PROTEIN-RELATED"/>
    <property type="match status" value="1"/>
</dbReference>
<proteinExistence type="predicted"/>
<reference evidence="2" key="2">
    <citation type="submission" date="2015-07" db="EMBL/GenBank/DDBJ databases">
        <authorList>
            <person name="Noorani M."/>
        </authorList>
    </citation>
    <scope>NUCLEOTIDE SEQUENCE</scope>
    <source>
        <strain evidence="2">Yugu1</strain>
    </source>
</reference>
<accession>A0A368SNK6</accession>
<feature type="domain" description="DUF1618" evidence="1">
    <location>
        <begin position="171"/>
        <end position="324"/>
    </location>
</feature>
<dbReference type="Pfam" id="PF07762">
    <property type="entry name" value="DUF1618"/>
    <property type="match status" value="1"/>
</dbReference>
<reference evidence="2" key="1">
    <citation type="journal article" date="2012" name="Nat. Biotechnol.">
        <title>Reference genome sequence of the model plant Setaria.</title>
        <authorList>
            <person name="Bennetzen J.L."/>
            <person name="Schmutz J."/>
            <person name="Wang H."/>
            <person name="Percifield R."/>
            <person name="Hawkins J."/>
            <person name="Pontaroli A.C."/>
            <person name="Estep M."/>
            <person name="Feng L."/>
            <person name="Vaughn J.N."/>
            <person name="Grimwood J."/>
            <person name="Jenkins J."/>
            <person name="Barry K."/>
            <person name="Lindquist E."/>
            <person name="Hellsten U."/>
            <person name="Deshpande S."/>
            <person name="Wang X."/>
            <person name="Wu X."/>
            <person name="Mitros T."/>
            <person name="Triplett J."/>
            <person name="Yang X."/>
            <person name="Ye C.Y."/>
            <person name="Mauro-Herrera M."/>
            <person name="Wang L."/>
            <person name="Li P."/>
            <person name="Sharma M."/>
            <person name="Sharma R."/>
            <person name="Ronald P.C."/>
            <person name="Panaud O."/>
            <person name="Kellogg E.A."/>
            <person name="Brutnell T.P."/>
            <person name="Doust A.N."/>
            <person name="Tuskan G.A."/>
            <person name="Rokhsar D."/>
            <person name="Devos K.M."/>
        </authorList>
    </citation>
    <scope>NUCLEOTIDE SEQUENCE [LARGE SCALE GENOMIC DNA]</scope>
    <source>
        <strain evidence="2">Yugu1</strain>
    </source>
</reference>
<dbReference type="PANTHER" id="PTHR33086:SF44">
    <property type="entry name" value="OS03G0683600 PROTEIN"/>
    <property type="match status" value="1"/>
</dbReference>
<evidence type="ECO:0000259" key="1">
    <source>
        <dbReference type="Pfam" id="PF07762"/>
    </source>
</evidence>